<feature type="compositionally biased region" description="Basic and acidic residues" evidence="1">
    <location>
        <begin position="41"/>
        <end position="53"/>
    </location>
</feature>
<evidence type="ECO:0000313" key="3">
    <source>
        <dbReference type="EMBL" id="KAG7351059.1"/>
    </source>
</evidence>
<feature type="region of interest" description="Disordered" evidence="1">
    <location>
        <begin position="32"/>
        <end position="53"/>
    </location>
</feature>
<feature type="chain" id="PRO_5039921407" description="Prolyl 4-hydroxylase alpha subunit domain-containing protein" evidence="2">
    <location>
        <begin position="20"/>
        <end position="365"/>
    </location>
</feature>
<evidence type="ECO:0000313" key="4">
    <source>
        <dbReference type="Proteomes" id="UP000693970"/>
    </source>
</evidence>
<dbReference type="AlphaFoldDB" id="A0A9K3PN18"/>
<dbReference type="Proteomes" id="UP000693970">
    <property type="component" value="Unassembled WGS sequence"/>
</dbReference>
<sequence>MMIVHFLLLLANSLCQVTAFVASADRVAATTHLHAGPKTTGGDETRRRQRSDSRLASAERLAQRRKDQQEAQHLKQKEVSFDGKILTSNQNPNLDAPFFDLESAITSSSLRCMTPELQYGEDNETSKTRLFEYMSLDDLFEANFGFSERFNADADFRNQLRSAIRQDVFDTTPFYANLSEKAASILLLSDSSLEGSWRIRDDVEELRMKRTTRVLQKAFQDADRDIASIPTGDDLFRAIGKLCGRQASTHFIDIFGVQDRTINHSWHLDAGCSPGGCRTVLWGFPPEKDYSGCGVFSHVVSLKKQCLAPPSHNRMEPLLFEGSVPEDFIVRPPYEKGMELLMYRDIDVLHSAPDVAYRTSIMRFM</sequence>
<reference evidence="3" key="2">
    <citation type="submission" date="2021-04" db="EMBL/GenBank/DDBJ databases">
        <authorList>
            <person name="Podell S."/>
        </authorList>
    </citation>
    <scope>NUCLEOTIDE SEQUENCE</scope>
    <source>
        <strain evidence="3">Hildebrandi</strain>
    </source>
</reference>
<dbReference type="OrthoDB" id="497525at2759"/>
<proteinExistence type="predicted"/>
<gene>
    <name evidence="3" type="ORF">IV203_010419</name>
</gene>
<protein>
    <recommendedName>
        <fullName evidence="5">Prolyl 4-hydroxylase alpha subunit domain-containing protein</fullName>
    </recommendedName>
</protein>
<comment type="caution">
    <text evidence="3">The sequence shown here is derived from an EMBL/GenBank/DDBJ whole genome shotgun (WGS) entry which is preliminary data.</text>
</comment>
<reference evidence="3" key="1">
    <citation type="journal article" date="2021" name="Sci. Rep.">
        <title>Diploid genomic architecture of Nitzschia inconspicua, an elite biomass production diatom.</title>
        <authorList>
            <person name="Oliver A."/>
            <person name="Podell S."/>
            <person name="Pinowska A."/>
            <person name="Traller J.C."/>
            <person name="Smith S.R."/>
            <person name="McClure R."/>
            <person name="Beliaev A."/>
            <person name="Bohutskyi P."/>
            <person name="Hill E.A."/>
            <person name="Rabines A."/>
            <person name="Zheng H."/>
            <person name="Allen L.Z."/>
            <person name="Kuo A."/>
            <person name="Grigoriev I.V."/>
            <person name="Allen A.E."/>
            <person name="Hazlebeck D."/>
            <person name="Allen E.E."/>
        </authorList>
    </citation>
    <scope>NUCLEOTIDE SEQUENCE</scope>
    <source>
        <strain evidence="3">Hildebrandi</strain>
    </source>
</reference>
<organism evidence="3 4">
    <name type="scientific">Nitzschia inconspicua</name>
    <dbReference type="NCBI Taxonomy" id="303405"/>
    <lineage>
        <taxon>Eukaryota</taxon>
        <taxon>Sar</taxon>
        <taxon>Stramenopiles</taxon>
        <taxon>Ochrophyta</taxon>
        <taxon>Bacillariophyta</taxon>
        <taxon>Bacillariophyceae</taxon>
        <taxon>Bacillariophycidae</taxon>
        <taxon>Bacillariales</taxon>
        <taxon>Bacillariaceae</taxon>
        <taxon>Nitzschia</taxon>
    </lineage>
</organism>
<feature type="signal peptide" evidence="2">
    <location>
        <begin position="1"/>
        <end position="19"/>
    </location>
</feature>
<accession>A0A9K3PN18</accession>
<evidence type="ECO:0000256" key="1">
    <source>
        <dbReference type="SAM" id="MobiDB-lite"/>
    </source>
</evidence>
<evidence type="ECO:0000256" key="2">
    <source>
        <dbReference type="SAM" id="SignalP"/>
    </source>
</evidence>
<evidence type="ECO:0008006" key="5">
    <source>
        <dbReference type="Google" id="ProtNLM"/>
    </source>
</evidence>
<name>A0A9K3PN18_9STRA</name>
<keyword evidence="4" id="KW-1185">Reference proteome</keyword>
<dbReference type="EMBL" id="JAGRRH010000018">
    <property type="protein sequence ID" value="KAG7351059.1"/>
    <property type="molecule type" value="Genomic_DNA"/>
</dbReference>
<keyword evidence="2" id="KW-0732">Signal</keyword>